<reference evidence="1 2" key="1">
    <citation type="journal article" date="2021" name="BMC Biol.">
        <title>Horizontally acquired antibacterial genes associated with adaptive radiation of ladybird beetles.</title>
        <authorList>
            <person name="Li H.S."/>
            <person name="Tang X.F."/>
            <person name="Huang Y.H."/>
            <person name="Xu Z.Y."/>
            <person name="Chen M.L."/>
            <person name="Du X.Y."/>
            <person name="Qiu B.Y."/>
            <person name="Chen P.T."/>
            <person name="Zhang W."/>
            <person name="Slipinski A."/>
            <person name="Escalona H.E."/>
            <person name="Waterhouse R.M."/>
            <person name="Zwick A."/>
            <person name="Pang H."/>
        </authorList>
    </citation>
    <scope>NUCLEOTIDE SEQUENCE [LARGE SCALE GENOMIC DNA]</scope>
    <source>
        <strain evidence="1">SYSU2018</strain>
    </source>
</reference>
<comment type="caution">
    <text evidence="1">The sequence shown here is derived from an EMBL/GenBank/DDBJ whole genome shotgun (WGS) entry which is preliminary data.</text>
</comment>
<feature type="non-terminal residue" evidence="1">
    <location>
        <position position="1"/>
    </location>
</feature>
<dbReference type="EMBL" id="JABFTP020000083">
    <property type="protein sequence ID" value="KAL3275918.1"/>
    <property type="molecule type" value="Genomic_DNA"/>
</dbReference>
<sequence>YQPPVGKSDVVINIKMQFYETPNYSRNMKKIEITDYQRVSEALQLVDWNEQWNPDDVNYM</sequence>
<keyword evidence="2" id="KW-1185">Reference proteome</keyword>
<accession>A0ABD2NBC9</accession>
<evidence type="ECO:0000313" key="2">
    <source>
        <dbReference type="Proteomes" id="UP001516400"/>
    </source>
</evidence>
<dbReference type="Proteomes" id="UP001516400">
    <property type="component" value="Unassembled WGS sequence"/>
</dbReference>
<protein>
    <submittedName>
        <fullName evidence="1">Uncharacterized protein</fullName>
    </submittedName>
</protein>
<proteinExistence type="predicted"/>
<gene>
    <name evidence="1" type="ORF">HHI36_020654</name>
</gene>
<dbReference type="AlphaFoldDB" id="A0ABD2NBC9"/>
<name>A0ABD2NBC9_9CUCU</name>
<evidence type="ECO:0000313" key="1">
    <source>
        <dbReference type="EMBL" id="KAL3275918.1"/>
    </source>
</evidence>
<organism evidence="1 2">
    <name type="scientific">Cryptolaemus montrouzieri</name>
    <dbReference type="NCBI Taxonomy" id="559131"/>
    <lineage>
        <taxon>Eukaryota</taxon>
        <taxon>Metazoa</taxon>
        <taxon>Ecdysozoa</taxon>
        <taxon>Arthropoda</taxon>
        <taxon>Hexapoda</taxon>
        <taxon>Insecta</taxon>
        <taxon>Pterygota</taxon>
        <taxon>Neoptera</taxon>
        <taxon>Endopterygota</taxon>
        <taxon>Coleoptera</taxon>
        <taxon>Polyphaga</taxon>
        <taxon>Cucujiformia</taxon>
        <taxon>Coccinelloidea</taxon>
        <taxon>Coccinellidae</taxon>
        <taxon>Scymninae</taxon>
        <taxon>Scymnini</taxon>
        <taxon>Cryptolaemus</taxon>
    </lineage>
</organism>